<dbReference type="GO" id="GO:0015423">
    <property type="term" value="F:ABC-type maltose transporter activity"/>
    <property type="evidence" value="ECO:0007669"/>
    <property type="project" value="TreeGrafter"/>
</dbReference>
<dbReference type="GO" id="GO:0015833">
    <property type="term" value="P:peptide transport"/>
    <property type="evidence" value="ECO:0007669"/>
    <property type="project" value="UniProtKB-KW"/>
</dbReference>
<feature type="transmembrane region" description="Helical" evidence="11">
    <location>
        <begin position="252"/>
        <end position="276"/>
    </location>
</feature>
<keyword evidence="6 11" id="KW-0812">Transmembrane</keyword>
<dbReference type="PANTHER" id="PTHR47314:SF1">
    <property type="entry name" value="MALTOSE_MALTODEXTRIN TRANSPORT SYSTEM PERMEASE PROTEIN MALF"/>
    <property type="match status" value="1"/>
</dbReference>
<evidence type="ECO:0000313" key="16">
    <source>
        <dbReference type="EMBL" id="KSU26180.1"/>
    </source>
</evidence>
<keyword evidence="5 12" id="KW-0762">Sugar transport</keyword>
<evidence type="ECO:0000256" key="3">
    <source>
        <dbReference type="ARBA" id="ARBA00022448"/>
    </source>
</evidence>
<dbReference type="GO" id="GO:0015031">
    <property type="term" value="P:protein transport"/>
    <property type="evidence" value="ECO:0007669"/>
    <property type="project" value="UniProtKB-KW"/>
</dbReference>
<dbReference type="Proteomes" id="UP000192085">
    <property type="component" value="Chromosome"/>
</dbReference>
<dbReference type="GO" id="GO:1990060">
    <property type="term" value="C:maltose transport complex"/>
    <property type="evidence" value="ECO:0007669"/>
    <property type="project" value="TreeGrafter"/>
</dbReference>
<feature type="transmembrane region" description="Helical" evidence="11">
    <location>
        <begin position="154"/>
        <end position="182"/>
    </location>
</feature>
<feature type="transmembrane region" description="Helical" evidence="11">
    <location>
        <begin position="216"/>
        <end position="240"/>
    </location>
</feature>
<feature type="transmembrane region" description="Helical" evidence="11">
    <location>
        <begin position="99"/>
        <end position="121"/>
    </location>
</feature>
<evidence type="ECO:0000313" key="14">
    <source>
        <dbReference type="EMBL" id="ARD96710.1"/>
    </source>
</evidence>
<dbReference type="RefSeq" id="WP_003130376.1">
    <property type="nucleotide sequence ID" value="NZ_BJMA01000001.1"/>
</dbReference>
<dbReference type="SUPFAM" id="SSF161098">
    <property type="entry name" value="MetI-like"/>
    <property type="match status" value="1"/>
</dbReference>
<protein>
    <recommendedName>
        <fullName evidence="12">Maltose/maltodextrin transport system permease protein</fullName>
    </recommendedName>
</protein>
<proteinExistence type="inferred from homology"/>
<comment type="function">
    <text evidence="12">Part of the ABC transporter complex MalEFGK involved in maltose/maltodextrin import. Probably responsible for the translocation of the substrate across the membrane.</text>
</comment>
<evidence type="ECO:0000256" key="2">
    <source>
        <dbReference type="ARBA" id="ARBA00009047"/>
    </source>
</evidence>
<evidence type="ECO:0000256" key="5">
    <source>
        <dbReference type="ARBA" id="ARBA00022597"/>
    </source>
</evidence>
<reference evidence="17" key="4">
    <citation type="journal article" date="2020" name="Mol. Microbiol.">
        <title>The CWPS Rubik's cube: Linking diversity of cell wall polysaccharide structures with the encoded biosynthetic machinery of selected Lactococcus lactis strains.</title>
        <authorList>
            <person name="Mahony J."/>
            <person name="Frantzen C."/>
            <person name="Vinogradov E."/>
            <person name="Sadovskaya I."/>
            <person name="Theodorou I."/>
            <person name="Kelleher P."/>
            <person name="Chapot-Chartier M.P."/>
            <person name="Cambillau C."/>
            <person name="Holo H."/>
            <person name="van Sinderen D."/>
        </authorList>
    </citation>
    <scope>NUCLEOTIDE SEQUENCE</scope>
    <source>
        <strain evidence="17">223</strain>
    </source>
</reference>
<reference evidence="17" key="5">
    <citation type="submission" date="2023-04" db="EMBL/GenBank/DDBJ databases">
        <authorList>
            <person name="McDonnell B."/>
        </authorList>
    </citation>
    <scope>NUCLEOTIDE SEQUENCE</scope>
    <source>
        <strain evidence="17">223</strain>
    </source>
</reference>
<reference evidence="16" key="3">
    <citation type="journal article" date="2017" name="Genome Announc.">
        <title>Draft Genome Sequences of 24 Lactococcus lactis Strains.</title>
        <authorList>
            <person name="Backus L."/>
            <person name="Wels M."/>
            <person name="Boekhorst J."/>
            <person name="Dijkstra A.R."/>
            <person name="Beerthuyzen M."/>
            <person name="Kelly W.J."/>
            <person name="Siezen R.J."/>
            <person name="van Hijum S.A."/>
            <person name="Bachmann H."/>
        </authorList>
    </citation>
    <scope>NUCLEOTIDE SEQUENCE</scope>
    <source>
        <strain evidence="16">N42</strain>
    </source>
</reference>
<dbReference type="SUPFAM" id="SSF160964">
    <property type="entry name" value="MalF N-terminal region-like"/>
    <property type="match status" value="1"/>
</dbReference>
<feature type="transmembrane region" description="Helical" evidence="11">
    <location>
        <begin position="303"/>
        <end position="329"/>
    </location>
</feature>
<dbReference type="PATRIC" id="fig|1360.102.peg.36"/>
<keyword evidence="7" id="KW-0571">Peptide transport</keyword>
<comment type="subcellular location">
    <subcellularLocation>
        <location evidence="1 11">Cell membrane</location>
        <topology evidence="1 11">Multi-pass membrane protein</topology>
    </subcellularLocation>
</comment>
<dbReference type="Gene3D" id="1.10.3720.10">
    <property type="entry name" value="MetI-like"/>
    <property type="match status" value="1"/>
</dbReference>
<dbReference type="Proteomes" id="UP000663169">
    <property type="component" value="Chromosome"/>
</dbReference>
<dbReference type="Pfam" id="PF00528">
    <property type="entry name" value="BPD_transp_1"/>
    <property type="match status" value="1"/>
</dbReference>
<dbReference type="PROSITE" id="PS50928">
    <property type="entry name" value="ABC_TM1"/>
    <property type="match status" value="1"/>
</dbReference>
<name>A0A0A7T193_LACLL</name>
<keyword evidence="9 11" id="KW-1133">Transmembrane helix</keyword>
<evidence type="ECO:0000256" key="1">
    <source>
        <dbReference type="ARBA" id="ARBA00004651"/>
    </source>
</evidence>
<dbReference type="InterPro" id="IPR035906">
    <property type="entry name" value="MetI-like_sf"/>
</dbReference>
<feature type="domain" description="ABC transmembrane type-1" evidence="13">
    <location>
        <begin position="217"/>
        <end position="442"/>
    </location>
</feature>
<feature type="transmembrane region" description="Helical" evidence="11">
    <location>
        <begin position="42"/>
        <end position="60"/>
    </location>
</feature>
<reference evidence="15 19" key="2">
    <citation type="journal article" date="2017" name="BMC Genomics">
        <title>Comparative and functional genomics of the Lactococcus lactis taxon; insights into evolution and niche adaptation.</title>
        <authorList>
            <person name="Kelleher P."/>
            <person name="Bottacini F."/>
            <person name="Mahony J."/>
            <person name="Kilcawley K.N."/>
            <person name="van Sinderen D."/>
        </authorList>
    </citation>
    <scope>NUCLEOTIDE SEQUENCE [LARGE SCALE GENOMIC DNA]</scope>
    <source>
        <strain evidence="15 19">275</strain>
    </source>
</reference>
<accession>A0A0A7T193</accession>
<evidence type="ECO:0000256" key="4">
    <source>
        <dbReference type="ARBA" id="ARBA00022475"/>
    </source>
</evidence>
<evidence type="ECO:0000256" key="7">
    <source>
        <dbReference type="ARBA" id="ARBA00022856"/>
    </source>
</evidence>
<dbReference type="CDD" id="cd06261">
    <property type="entry name" value="TM_PBP2"/>
    <property type="match status" value="1"/>
</dbReference>
<evidence type="ECO:0000256" key="10">
    <source>
        <dbReference type="ARBA" id="ARBA00023136"/>
    </source>
</evidence>
<dbReference type="GO" id="GO:0042956">
    <property type="term" value="P:maltodextrin transmembrane transport"/>
    <property type="evidence" value="ECO:0007669"/>
    <property type="project" value="TreeGrafter"/>
</dbReference>
<evidence type="ECO:0000256" key="9">
    <source>
        <dbReference type="ARBA" id="ARBA00022989"/>
    </source>
</evidence>
<comment type="similarity">
    <text evidence="2 12">Belongs to the binding-protein-dependent transport system permease family. MalFG subfamily.</text>
</comment>
<dbReference type="EMBL" id="CP015897">
    <property type="protein sequence ID" value="ARD99345.1"/>
    <property type="molecule type" value="Genomic_DNA"/>
</dbReference>
<keyword evidence="4 12" id="KW-1003">Cell membrane</keyword>
<dbReference type="EMBL" id="CP031926">
    <property type="protein sequence ID" value="QRZ35403.1"/>
    <property type="molecule type" value="Genomic_DNA"/>
</dbReference>
<sequence length="452" mass="50348">MFRKKTSLPPEATYKEVWSKGDIFAKLSFFVMGLFQLKNKQWLKGLLLLASEVIIIWWLLFSGFKAISMLGTLGTVKTKKVVWDASEGVYNTLLPDNSMLYLLFGVFAIVAIGLLIFLYIVHLRSLRHLYALNRDNKHIPTTLEDLSSLLDDKLYITLMVLPLLGILAFTVAPLIFMITLAFTNYDTQHLIGFSWTGLSAFAQVFQGDYGKAFFPLLIWTIIWAVAATLTTFLGGVLLALLIESNGVKFKGFWRTIFVVVFAVPQFVSLLLMGMFLDDHGPINSVLQNAHWIKGPIQFLSDPILAKISVIGVNMWIGIPVTMLVSTAIIQNLSQDQIEAAKIDGANTFQVFKSITFPQILFVLTPTLIQQFIGNFNNFNVIYLLTGGGPNTDNNLANAQAGTTDLLITWLYKLTTQSTRNYALASAIGIIIFVITATASLALYRRTNAFKEG</sequence>
<evidence type="ECO:0000313" key="15">
    <source>
        <dbReference type="EMBL" id="ARD99345.1"/>
    </source>
</evidence>
<reference evidence="18" key="1">
    <citation type="submission" date="2015-10" db="EMBL/GenBank/DDBJ databases">
        <title>Draft Genome Sequences of 11 Lactococcus lactis subspecies cremoris strains.</title>
        <authorList>
            <person name="Wels M."/>
            <person name="Backus L."/>
            <person name="Boekhorst J."/>
            <person name="Dijkstra A."/>
            <person name="Beerthuizen M."/>
            <person name="Kelly W."/>
            <person name="Siezen R."/>
            <person name="Bachmann H."/>
            <person name="Van Hijum S."/>
        </authorList>
    </citation>
    <scope>NUCLEOTIDE SEQUENCE [LARGE SCALE GENOMIC DNA]</scope>
    <source>
        <strain evidence="18">N42</strain>
    </source>
</reference>
<keyword evidence="10 11" id="KW-0472">Membrane</keyword>
<dbReference type="AlphaFoldDB" id="A0A0A7T193"/>
<dbReference type="EMBL" id="LKLW01000104">
    <property type="protein sequence ID" value="KSU26180.1"/>
    <property type="molecule type" value="Genomic_DNA"/>
</dbReference>
<feature type="transmembrane region" description="Helical" evidence="11">
    <location>
        <begin position="350"/>
        <end position="372"/>
    </location>
</feature>
<evidence type="ECO:0000256" key="6">
    <source>
        <dbReference type="ARBA" id="ARBA00022692"/>
    </source>
</evidence>
<dbReference type="EMBL" id="CP090823">
    <property type="protein sequence ID" value="ARD96710.1"/>
    <property type="molecule type" value="Genomic_DNA"/>
</dbReference>
<gene>
    <name evidence="17" type="ORF">LL223_1762</name>
    <name evidence="14" type="ORF">LL229_1829</name>
    <name evidence="15" type="ORF">LL275_1718</name>
    <name evidence="16" type="ORF">N42_1744</name>
</gene>
<keyword evidence="8" id="KW-0653">Protein transport</keyword>
<evidence type="ECO:0000256" key="11">
    <source>
        <dbReference type="RuleBase" id="RU363032"/>
    </source>
</evidence>
<evidence type="ECO:0000313" key="18">
    <source>
        <dbReference type="Proteomes" id="UP000052991"/>
    </source>
</evidence>
<feature type="transmembrane region" description="Helical" evidence="11">
    <location>
        <begin position="421"/>
        <end position="443"/>
    </location>
</feature>
<dbReference type="Proteomes" id="UP001055586">
    <property type="component" value="Chromosome"/>
</dbReference>
<evidence type="ECO:0000256" key="8">
    <source>
        <dbReference type="ARBA" id="ARBA00022927"/>
    </source>
</evidence>
<keyword evidence="3 11" id="KW-0813">Transport</keyword>
<organism evidence="16 18">
    <name type="scientific">Lactococcus lactis subsp. lactis</name>
    <name type="common">Streptococcus lactis</name>
    <dbReference type="NCBI Taxonomy" id="1360"/>
    <lineage>
        <taxon>Bacteria</taxon>
        <taxon>Bacillati</taxon>
        <taxon>Bacillota</taxon>
        <taxon>Bacilli</taxon>
        <taxon>Lactobacillales</taxon>
        <taxon>Streptococcaceae</taxon>
        <taxon>Lactococcus</taxon>
    </lineage>
</organism>
<reference evidence="14" key="6">
    <citation type="submission" date="2023-09" db="EMBL/GenBank/DDBJ databases">
        <title>Complete Genomes and Methylome analysis of Lactococcus lactis subs lactis strains.</title>
        <authorList>
            <person name="Fomenkov A."/>
            <person name="McDonnell B."/>
            <person name="Sun L."/>
            <person name="Van Sinderen D."/>
            <person name="Roberts R.J."/>
        </authorList>
    </citation>
    <scope>NUCLEOTIDE SEQUENCE</scope>
    <source>
        <strain evidence="14">229</strain>
    </source>
</reference>
<evidence type="ECO:0000256" key="12">
    <source>
        <dbReference type="RuleBase" id="RU367050"/>
    </source>
</evidence>
<dbReference type="PANTHER" id="PTHR47314">
    <property type="entry name" value="MALTOSE/MALTODEXTRIN TRANSPORT SYSTEM PERMEASE PROTEIN MALF"/>
    <property type="match status" value="1"/>
</dbReference>
<dbReference type="InterPro" id="IPR000515">
    <property type="entry name" value="MetI-like"/>
</dbReference>
<evidence type="ECO:0000259" key="13">
    <source>
        <dbReference type="PROSITE" id="PS50928"/>
    </source>
</evidence>
<evidence type="ECO:0000313" key="17">
    <source>
        <dbReference type="EMBL" id="QRZ35403.1"/>
    </source>
</evidence>
<dbReference type="Proteomes" id="UP000052991">
    <property type="component" value="Unassembled WGS sequence"/>
</dbReference>
<evidence type="ECO:0000313" key="19">
    <source>
        <dbReference type="Proteomes" id="UP000192085"/>
    </source>
</evidence>
<dbReference type="OMA" id="TNYDRQH"/>